<protein>
    <submittedName>
        <fullName evidence="3">GDP-mannose-dependent alpha-(1-6)-phosphatidylinositol monomannoside mannosyltransferase</fullName>
    </submittedName>
</protein>
<evidence type="ECO:0000313" key="4">
    <source>
        <dbReference type="Proteomes" id="UP000318081"/>
    </source>
</evidence>
<dbReference type="Pfam" id="PF13579">
    <property type="entry name" value="Glyco_trans_4_4"/>
    <property type="match status" value="1"/>
</dbReference>
<dbReference type="InterPro" id="IPR028098">
    <property type="entry name" value="Glyco_trans_4-like_N"/>
</dbReference>
<dbReference type="SUPFAM" id="SSF53756">
    <property type="entry name" value="UDP-Glycosyltransferase/glycogen phosphorylase"/>
    <property type="match status" value="1"/>
</dbReference>
<dbReference type="InterPro" id="IPR001296">
    <property type="entry name" value="Glyco_trans_1"/>
</dbReference>
<keyword evidence="3" id="KW-0328">Glycosyltransferase</keyword>
<evidence type="ECO:0000259" key="1">
    <source>
        <dbReference type="Pfam" id="PF00534"/>
    </source>
</evidence>
<keyword evidence="3" id="KW-0808">Transferase</keyword>
<dbReference type="Pfam" id="PF00534">
    <property type="entry name" value="Glycos_transf_1"/>
    <property type="match status" value="1"/>
</dbReference>
<dbReference type="PANTHER" id="PTHR45947">
    <property type="entry name" value="SULFOQUINOVOSYL TRANSFERASE SQD2"/>
    <property type="match status" value="1"/>
</dbReference>
<accession>A0ABX5XNF3</accession>
<feature type="domain" description="Glycosyltransferase subfamily 4-like N-terminal" evidence="2">
    <location>
        <begin position="49"/>
        <end position="172"/>
    </location>
</feature>
<proteinExistence type="predicted"/>
<gene>
    <name evidence="3" type="primary">pimB_2</name>
    <name evidence="3" type="ORF">TBK1r_18420</name>
</gene>
<sequence length="410" mass="44384">MSSPRILIAKPKPSEVSETFIRLHEQRLEGVQGVVYFQDQIPYLNKSPALRQTFAPRASRKIQRMLSRADWKQEIEDGIEAAIKKSAAGVVLAEYGMAGVKVAAACQRLGIPLVVHFHGYDACSSEILDSVGRGYPAMFRCAAAVIAVSYEMERRLLALGCPAEKLIYCPYGVDVARFVDCSSIETPPTFLSVGRFVDKKAPHLTLLAFEKLVRNDSSARLIMIGDGPLLGSCQDMVLALGIAESVTFMGSQSHEVVAQKMQACRAFVMHSVTAFNGDMEGTPNAVLEAGACGKAVVATRHAGIPDVVVEGETGLLSDERDVCNMAMQMTELVGHPAVAQALGRQAAERVRRYYPLGSSLKRLSTILEAVCSGADLSAVRDKIADSLPPRSSRRLSDTKVVLNRPKFSQG</sequence>
<evidence type="ECO:0000313" key="3">
    <source>
        <dbReference type="EMBL" id="QDV82910.1"/>
    </source>
</evidence>
<dbReference type="Gene3D" id="3.40.50.2000">
    <property type="entry name" value="Glycogen Phosphorylase B"/>
    <property type="match status" value="2"/>
</dbReference>
<feature type="domain" description="Glycosyl transferase family 1" evidence="1">
    <location>
        <begin position="185"/>
        <end position="348"/>
    </location>
</feature>
<name>A0ABX5XNF3_9BACT</name>
<dbReference type="InterPro" id="IPR050194">
    <property type="entry name" value="Glycosyltransferase_grp1"/>
</dbReference>
<organism evidence="3 4">
    <name type="scientific">Stieleria magnilauensis</name>
    <dbReference type="NCBI Taxonomy" id="2527963"/>
    <lineage>
        <taxon>Bacteria</taxon>
        <taxon>Pseudomonadati</taxon>
        <taxon>Planctomycetota</taxon>
        <taxon>Planctomycetia</taxon>
        <taxon>Pirellulales</taxon>
        <taxon>Pirellulaceae</taxon>
        <taxon>Stieleria</taxon>
    </lineage>
</organism>
<dbReference type="GO" id="GO:0016757">
    <property type="term" value="F:glycosyltransferase activity"/>
    <property type="evidence" value="ECO:0007669"/>
    <property type="project" value="UniProtKB-KW"/>
</dbReference>
<keyword evidence="4" id="KW-1185">Reference proteome</keyword>
<dbReference type="PANTHER" id="PTHR45947:SF3">
    <property type="entry name" value="SULFOQUINOVOSYL TRANSFERASE SQD2"/>
    <property type="match status" value="1"/>
</dbReference>
<dbReference type="RefSeq" id="WP_145209042.1">
    <property type="nucleotide sequence ID" value="NZ_CP036432.1"/>
</dbReference>
<evidence type="ECO:0000259" key="2">
    <source>
        <dbReference type="Pfam" id="PF13579"/>
    </source>
</evidence>
<dbReference type="EMBL" id="CP036432">
    <property type="protein sequence ID" value="QDV82910.1"/>
    <property type="molecule type" value="Genomic_DNA"/>
</dbReference>
<reference evidence="3 4" key="1">
    <citation type="submission" date="2019-02" db="EMBL/GenBank/DDBJ databases">
        <title>Deep-cultivation of Planctomycetes and their phenomic and genomic characterization uncovers novel biology.</title>
        <authorList>
            <person name="Wiegand S."/>
            <person name="Jogler M."/>
            <person name="Boedeker C."/>
            <person name="Pinto D."/>
            <person name="Vollmers J."/>
            <person name="Rivas-Marin E."/>
            <person name="Kohn T."/>
            <person name="Peeters S.H."/>
            <person name="Heuer A."/>
            <person name="Rast P."/>
            <person name="Oberbeckmann S."/>
            <person name="Bunk B."/>
            <person name="Jeske O."/>
            <person name="Meyerdierks A."/>
            <person name="Storesund J.E."/>
            <person name="Kallscheuer N."/>
            <person name="Luecker S."/>
            <person name="Lage O.M."/>
            <person name="Pohl T."/>
            <person name="Merkel B.J."/>
            <person name="Hornburger P."/>
            <person name="Mueller R.-W."/>
            <person name="Bruemmer F."/>
            <person name="Labrenz M."/>
            <person name="Spormann A.M."/>
            <person name="Op den Camp H."/>
            <person name="Overmann J."/>
            <person name="Amann R."/>
            <person name="Jetten M.S.M."/>
            <person name="Mascher T."/>
            <person name="Medema M.H."/>
            <person name="Devos D.P."/>
            <person name="Kaster A.-K."/>
            <person name="Ovreas L."/>
            <person name="Rohde M."/>
            <person name="Galperin M.Y."/>
            <person name="Jogler C."/>
        </authorList>
    </citation>
    <scope>NUCLEOTIDE SEQUENCE [LARGE SCALE GENOMIC DNA]</scope>
    <source>
        <strain evidence="3 4">TBK1r</strain>
    </source>
</reference>
<dbReference type="Proteomes" id="UP000318081">
    <property type="component" value="Chromosome"/>
</dbReference>